<evidence type="ECO:0000313" key="3">
    <source>
        <dbReference type="Proteomes" id="UP000321046"/>
    </source>
</evidence>
<dbReference type="RefSeq" id="WP_146974704.1">
    <property type="nucleotide sequence ID" value="NZ_VOSL01000052.1"/>
</dbReference>
<sequence>MLRLYELTMINLPQKPSPLLPGARRLHEQEGGAIAILAMAGALILLLASWTVYDAGASAQKKMDAQIAADTAALSQATIKARSMNLMAYANVTKRSVWGIHSLYPAYMYAVPQWIHGDYNLAGLSLQGFLGMDSVCSTCFQLSGEDGSDNALCNLCNFMNTNRSLWKSVACRYDDYETACSGTNPDSWGDFYRFSGHDHNTGPHEMMELDPGYDYPKLANDDLQQKMLAGDNISDGPPYTFRVGDGDSWSTSFFGKDLIAIDNYQRYIFAISPWWGWTEQSMRAVRNGATLSGSFPAPAGVLPDNVENITQSIISHYSSATPIAGDGTFHNYSNYVDSLPVRPGKMGTMSSHLRSSVNAGNILNIVKSCLDGGNCQTENPFLFEHLLNMARFILSSEGTVVGFSGQGILEHVSSVVVNLLAGTHAFRDRGVGFTSNAMVRAMGENRIAAEPWELRPFRNAGEWQVQTSSLVMAMVADFTSFNLLQARQKYDIVGEDYTGMDAKSVRYREHFYGESFGDRPAPIDPTSILEKNTYRASSTWAMSRAEIFHTGAAGPDLWTPSWSSRMRPIVLGSEWADAQYNMNQVYHDSLPYMVLSRSIGATGAWPLTQVGVDLLRMEAISNAMGPSTIGGLAK</sequence>
<name>A0A5C6X7I1_9DELT</name>
<comment type="caution">
    <text evidence="2">The sequence shown here is derived from an EMBL/GenBank/DDBJ whole genome shotgun (WGS) entry which is preliminary data.</text>
</comment>
<dbReference type="OrthoDB" id="5481816at2"/>
<keyword evidence="1" id="KW-0812">Transmembrane</keyword>
<accession>A0A5C6X7I1</accession>
<dbReference type="AlphaFoldDB" id="A0A5C6X7I1"/>
<keyword evidence="1" id="KW-0472">Membrane</keyword>
<dbReference type="EMBL" id="VOSL01000052">
    <property type="protein sequence ID" value="TXD35068.1"/>
    <property type="molecule type" value="Genomic_DNA"/>
</dbReference>
<dbReference type="Proteomes" id="UP000321046">
    <property type="component" value="Unassembled WGS sequence"/>
</dbReference>
<keyword evidence="1" id="KW-1133">Transmembrane helix</keyword>
<organism evidence="2 3">
    <name type="scientific">Lujinxingia vulgaris</name>
    <dbReference type="NCBI Taxonomy" id="2600176"/>
    <lineage>
        <taxon>Bacteria</taxon>
        <taxon>Deltaproteobacteria</taxon>
        <taxon>Bradymonadales</taxon>
        <taxon>Lujinxingiaceae</taxon>
        <taxon>Lujinxingia</taxon>
    </lineage>
</organism>
<evidence type="ECO:0000313" key="2">
    <source>
        <dbReference type="EMBL" id="TXD35068.1"/>
    </source>
</evidence>
<protein>
    <submittedName>
        <fullName evidence="2">Uncharacterized protein</fullName>
    </submittedName>
</protein>
<gene>
    <name evidence="2" type="ORF">FRC96_11825</name>
</gene>
<feature type="transmembrane region" description="Helical" evidence="1">
    <location>
        <begin position="33"/>
        <end position="53"/>
    </location>
</feature>
<evidence type="ECO:0000256" key="1">
    <source>
        <dbReference type="SAM" id="Phobius"/>
    </source>
</evidence>
<reference evidence="2 3" key="1">
    <citation type="submission" date="2019-08" db="EMBL/GenBank/DDBJ databases">
        <title>Bradymonadales sp. TMQ2.</title>
        <authorList>
            <person name="Liang Q."/>
        </authorList>
    </citation>
    <scope>NUCLEOTIDE SEQUENCE [LARGE SCALE GENOMIC DNA]</scope>
    <source>
        <strain evidence="2 3">TMQ2</strain>
    </source>
</reference>
<proteinExistence type="predicted"/>